<keyword evidence="2" id="KW-1185">Reference proteome</keyword>
<proteinExistence type="predicted"/>
<reference evidence="1 2" key="1">
    <citation type="journal article" date="2019" name="Commun. Biol.">
        <title>The bagworm genome reveals a unique fibroin gene that provides high tensile strength.</title>
        <authorList>
            <person name="Kono N."/>
            <person name="Nakamura H."/>
            <person name="Ohtoshi R."/>
            <person name="Tomita M."/>
            <person name="Numata K."/>
            <person name="Arakawa K."/>
        </authorList>
    </citation>
    <scope>NUCLEOTIDE SEQUENCE [LARGE SCALE GENOMIC DNA]</scope>
</reference>
<dbReference type="AlphaFoldDB" id="A0A4C1WDC3"/>
<dbReference type="EMBL" id="BGZK01000543">
    <property type="protein sequence ID" value="GBP49396.1"/>
    <property type="molecule type" value="Genomic_DNA"/>
</dbReference>
<comment type="caution">
    <text evidence="1">The sequence shown here is derived from an EMBL/GenBank/DDBJ whole genome shotgun (WGS) entry which is preliminary data.</text>
</comment>
<evidence type="ECO:0000313" key="1">
    <source>
        <dbReference type="EMBL" id="GBP49396.1"/>
    </source>
</evidence>
<accession>A0A4C1WDC3</accession>
<evidence type="ECO:0000313" key="2">
    <source>
        <dbReference type="Proteomes" id="UP000299102"/>
    </source>
</evidence>
<name>A0A4C1WDC3_EUMVA</name>
<protein>
    <submittedName>
        <fullName evidence="1">Uncharacterized protein</fullName>
    </submittedName>
</protein>
<gene>
    <name evidence="1" type="ORF">EVAR_24701_1</name>
</gene>
<organism evidence="1 2">
    <name type="scientific">Eumeta variegata</name>
    <name type="common">Bagworm moth</name>
    <name type="synonym">Eumeta japonica</name>
    <dbReference type="NCBI Taxonomy" id="151549"/>
    <lineage>
        <taxon>Eukaryota</taxon>
        <taxon>Metazoa</taxon>
        <taxon>Ecdysozoa</taxon>
        <taxon>Arthropoda</taxon>
        <taxon>Hexapoda</taxon>
        <taxon>Insecta</taxon>
        <taxon>Pterygota</taxon>
        <taxon>Neoptera</taxon>
        <taxon>Endopterygota</taxon>
        <taxon>Lepidoptera</taxon>
        <taxon>Glossata</taxon>
        <taxon>Ditrysia</taxon>
        <taxon>Tineoidea</taxon>
        <taxon>Psychidae</taxon>
        <taxon>Oiketicinae</taxon>
        <taxon>Eumeta</taxon>
    </lineage>
</organism>
<sequence>MRLRSRAKKEPETGHTTPYVKYNESRAALGSELRLRIDSGARDRSRERYRKLPVEQVLKSTAGLEIGSYLTKKLLDIKDEETYPDPVYAQRAKPRVKAGQILYCLLCKS</sequence>
<dbReference type="Proteomes" id="UP000299102">
    <property type="component" value="Unassembled WGS sequence"/>
</dbReference>